<gene>
    <name evidence="2" type="ORF">JF69_09750</name>
</gene>
<feature type="transmembrane region" description="Helical" evidence="1">
    <location>
        <begin position="81"/>
        <end position="103"/>
    </location>
</feature>
<protein>
    <submittedName>
        <fullName evidence="2">Uncharacterized protein</fullName>
    </submittedName>
</protein>
<sequence length="108" mass="12027">MHQNYCLTPLSAIRKYYKAKPFSPLMFHGMLKHIPKGPTACCSATHDVDVQRSDSQTEAMINQNDTGNRGDSRTSANKKSILSMLGRAVSFPIMFTMSFSFLAPCAFM</sequence>
<organism evidence="2 3">
    <name type="scientific">Bifidobacterium asteroides</name>
    <dbReference type="NCBI Taxonomy" id="1684"/>
    <lineage>
        <taxon>Bacteria</taxon>
        <taxon>Bacillati</taxon>
        <taxon>Actinomycetota</taxon>
        <taxon>Actinomycetes</taxon>
        <taxon>Bifidobacteriales</taxon>
        <taxon>Bifidobacteriaceae</taxon>
        <taxon>Bifidobacterium</taxon>
    </lineage>
</organism>
<reference evidence="2 3" key="1">
    <citation type="submission" date="2014-12" db="EMBL/GenBank/DDBJ databases">
        <title>Comparative genomics of the lactic acid bacteria isolated from the honey bee gut.</title>
        <authorList>
            <person name="Ellegaard K.M."/>
            <person name="Tamarit D."/>
            <person name="Javelind E."/>
            <person name="Olofsson T."/>
            <person name="Andersson S.G."/>
            <person name="Vasquez A."/>
        </authorList>
    </citation>
    <scope>NUCLEOTIDE SEQUENCE [LARGE SCALE GENOMIC DNA]</scope>
    <source>
        <strain evidence="2 3">Bin2</strain>
    </source>
</reference>
<evidence type="ECO:0000313" key="3">
    <source>
        <dbReference type="Proteomes" id="UP000033648"/>
    </source>
</evidence>
<proteinExistence type="predicted"/>
<name>A0A0F4KUI8_9BIFI</name>
<dbReference type="AlphaFoldDB" id="A0A0F4KUI8"/>
<dbReference type="EMBL" id="JWME01000011">
    <property type="protein sequence ID" value="KJY49669.1"/>
    <property type="molecule type" value="Genomic_DNA"/>
</dbReference>
<keyword evidence="1" id="KW-1133">Transmembrane helix</keyword>
<dbReference type="PATRIC" id="fig|1684.4.peg.1058"/>
<evidence type="ECO:0000313" key="2">
    <source>
        <dbReference type="EMBL" id="KJY49669.1"/>
    </source>
</evidence>
<accession>A0A0F4KUI8</accession>
<evidence type="ECO:0000256" key="1">
    <source>
        <dbReference type="SAM" id="Phobius"/>
    </source>
</evidence>
<dbReference type="Proteomes" id="UP000033648">
    <property type="component" value="Unassembled WGS sequence"/>
</dbReference>
<keyword evidence="1" id="KW-0472">Membrane</keyword>
<comment type="caution">
    <text evidence="2">The sequence shown here is derived from an EMBL/GenBank/DDBJ whole genome shotgun (WGS) entry which is preliminary data.</text>
</comment>
<keyword evidence="1" id="KW-0812">Transmembrane</keyword>